<feature type="compositionally biased region" description="Basic and acidic residues" evidence="1">
    <location>
        <begin position="1"/>
        <end position="10"/>
    </location>
</feature>
<feature type="region of interest" description="Disordered" evidence="1">
    <location>
        <begin position="1"/>
        <end position="34"/>
    </location>
</feature>
<reference evidence="2 3" key="1">
    <citation type="submission" date="2018-08" db="EMBL/GenBank/DDBJ databases">
        <title>Draft genome sequence of Rhodobacter sphaeroides FY.</title>
        <authorList>
            <person name="Rayyan A."/>
            <person name="Meyer T.E."/>
            <person name="Kyndt J.A."/>
        </authorList>
    </citation>
    <scope>NUCLEOTIDE SEQUENCE [LARGE SCALE GENOMIC DNA]</scope>
    <source>
        <strain evidence="2 3">FY</strain>
    </source>
</reference>
<organism evidence="2 3">
    <name type="scientific">Cereibacter sphaeroides</name>
    <name type="common">Rhodobacter sphaeroides</name>
    <dbReference type="NCBI Taxonomy" id="1063"/>
    <lineage>
        <taxon>Bacteria</taxon>
        <taxon>Pseudomonadati</taxon>
        <taxon>Pseudomonadota</taxon>
        <taxon>Alphaproteobacteria</taxon>
        <taxon>Rhodobacterales</taxon>
        <taxon>Paracoccaceae</taxon>
        <taxon>Cereibacter</taxon>
    </lineage>
</organism>
<dbReference type="AlphaFoldDB" id="A0AAX1UIB1"/>
<dbReference type="GeneID" id="67448816"/>
<dbReference type="EMBL" id="QWGP01000019">
    <property type="protein sequence ID" value="RHZ93095.1"/>
    <property type="molecule type" value="Genomic_DNA"/>
</dbReference>
<evidence type="ECO:0000256" key="1">
    <source>
        <dbReference type="SAM" id="MobiDB-lite"/>
    </source>
</evidence>
<sequence>MITETTERRRALFRSRRTAPPPSTRDETVRSAEPDETSCIWKATGLCPGQDELDARGHMACLCAQVLMAPSPDRVIDTLTDLGLTDAQIGRYFHIPVRCVMALRRPA</sequence>
<dbReference type="Proteomes" id="UP000266305">
    <property type="component" value="Unassembled WGS sequence"/>
</dbReference>
<accession>A0AAX1UIB1</accession>
<gene>
    <name evidence="2" type="ORF">D1114_15695</name>
</gene>
<name>A0AAX1UIB1_CERSP</name>
<evidence type="ECO:0008006" key="4">
    <source>
        <dbReference type="Google" id="ProtNLM"/>
    </source>
</evidence>
<dbReference type="RefSeq" id="WP_009561509.1">
    <property type="nucleotide sequence ID" value="NZ_CP033435.1"/>
</dbReference>
<evidence type="ECO:0000313" key="2">
    <source>
        <dbReference type="EMBL" id="RHZ93095.1"/>
    </source>
</evidence>
<comment type="caution">
    <text evidence="2">The sequence shown here is derived from an EMBL/GenBank/DDBJ whole genome shotgun (WGS) entry which is preliminary data.</text>
</comment>
<feature type="compositionally biased region" description="Basic and acidic residues" evidence="1">
    <location>
        <begin position="24"/>
        <end position="33"/>
    </location>
</feature>
<evidence type="ECO:0000313" key="3">
    <source>
        <dbReference type="Proteomes" id="UP000266305"/>
    </source>
</evidence>
<protein>
    <recommendedName>
        <fullName evidence="4">Ferredoxin</fullName>
    </recommendedName>
</protein>
<proteinExistence type="predicted"/>